<gene>
    <name evidence="1" type="ORF">CO009_00740</name>
</gene>
<name>A0A2M8GKG2_9BACT</name>
<reference evidence="2" key="1">
    <citation type="submission" date="2017-09" db="EMBL/GenBank/DDBJ databases">
        <title>Depth-based differentiation of microbial function through sediment-hosted aquifers and enrichment of novel symbionts in the deep terrestrial subsurface.</title>
        <authorList>
            <person name="Probst A.J."/>
            <person name="Ladd B."/>
            <person name="Jarett J.K."/>
            <person name="Geller-Mcgrath D.E."/>
            <person name="Sieber C.M.K."/>
            <person name="Emerson J.B."/>
            <person name="Anantharaman K."/>
            <person name="Thomas B.C."/>
            <person name="Malmstrom R."/>
            <person name="Stieglmeier M."/>
            <person name="Klingl A."/>
            <person name="Woyke T."/>
            <person name="Ryan C.M."/>
            <person name="Banfield J.F."/>
        </authorList>
    </citation>
    <scope>NUCLEOTIDE SEQUENCE [LARGE SCALE GENOMIC DNA]</scope>
</reference>
<protein>
    <submittedName>
        <fullName evidence="1">Uncharacterized protein</fullName>
    </submittedName>
</protein>
<comment type="caution">
    <text evidence="1">The sequence shown here is derived from an EMBL/GenBank/DDBJ whole genome shotgun (WGS) entry which is preliminary data.</text>
</comment>
<accession>A0A2M8GKG2</accession>
<dbReference type="EMBL" id="PFQM01000019">
    <property type="protein sequence ID" value="PJC80963.1"/>
    <property type="molecule type" value="Genomic_DNA"/>
</dbReference>
<dbReference type="AlphaFoldDB" id="A0A2M8GKG2"/>
<evidence type="ECO:0000313" key="1">
    <source>
        <dbReference type="EMBL" id="PJC80963.1"/>
    </source>
</evidence>
<proteinExistence type="predicted"/>
<dbReference type="Proteomes" id="UP000228960">
    <property type="component" value="Unassembled WGS sequence"/>
</dbReference>
<evidence type="ECO:0000313" key="2">
    <source>
        <dbReference type="Proteomes" id="UP000228960"/>
    </source>
</evidence>
<sequence>MPKIWNYLIIKKRWMNMKKYSELIKNYSIKFLIKAFWGEIKRKIWREYIYNSYSQNYEDLILKKYFNLPPAPL</sequence>
<organism evidence="1 2">
    <name type="scientific">Candidatus Shapirobacteria bacterium CG_4_8_14_3_um_filter_35_11</name>
    <dbReference type="NCBI Taxonomy" id="1974874"/>
    <lineage>
        <taxon>Bacteria</taxon>
        <taxon>Candidatus Shapironibacteriota</taxon>
    </lineage>
</organism>